<name>A0ABU1ZWX3_9CORY</name>
<sequence length="405" mass="43691">MSRSTRGAGSAAHHVRRMEPVYVKRRQRGLAVLIASLVLIVGAVSYIGWQLAGPSGGTFSEVSDYQGAGNGTEELVEIPEGASLTQLAPELAERDIVASEQAFITAAANNPESNAVQPGFFRLQGQMSAVAAVDALLSPENQIELLDVHGGSTLMDVNVVGGDVRYGIYSMIAQVSAQSGDENNRVTREQLEQVAANTDPAQLGVPEWALEQVRSRGADPKRLEGLIVPGRYIIDPHMDAEGILTDLITRSAVRYNDTGIVERAAAVGLTPYELATAASLVEREAPAGEFDKVARVILNRLAEPMRLQFDSTVNYGLPDVEIATTDEDRARVTPWNTYAMDGLPQTPIASPSDEAIRAMENPAEGNWLYFVTIANDGTTVFNDTFEDHQRDVQKALDSGVLDSNR</sequence>
<keyword evidence="4 7" id="KW-0472">Membrane</keyword>
<evidence type="ECO:0000313" key="8">
    <source>
        <dbReference type="EMBL" id="MDR7329436.1"/>
    </source>
</evidence>
<dbReference type="InterPro" id="IPR003770">
    <property type="entry name" value="MLTG-like"/>
</dbReference>
<evidence type="ECO:0000256" key="6">
    <source>
        <dbReference type="ARBA" id="ARBA00023316"/>
    </source>
</evidence>
<dbReference type="RefSeq" id="WP_290194182.1">
    <property type="nucleotide sequence ID" value="NZ_CP047654.1"/>
</dbReference>
<keyword evidence="9" id="KW-1185">Reference proteome</keyword>
<feature type="transmembrane region" description="Helical" evidence="7">
    <location>
        <begin position="30"/>
        <end position="49"/>
    </location>
</feature>
<gene>
    <name evidence="7" type="primary">mltG</name>
    <name evidence="8" type="ORF">J2S39_001112</name>
</gene>
<keyword evidence="6 7" id="KW-0961">Cell wall biogenesis/degradation</keyword>
<proteinExistence type="inferred from homology"/>
<accession>A0ABU1ZWX3</accession>
<comment type="catalytic activity">
    <reaction evidence="7">
        <text>a peptidoglycan chain = a peptidoglycan chain with N-acetyl-1,6-anhydromuramyl-[peptide] at the reducing end + a peptidoglycan chain with N-acetylglucosamine at the non-reducing end.</text>
        <dbReference type="EC" id="4.2.2.29"/>
    </reaction>
</comment>
<evidence type="ECO:0000256" key="5">
    <source>
        <dbReference type="ARBA" id="ARBA00023239"/>
    </source>
</evidence>
<organism evidence="8 9">
    <name type="scientific">Corynebacterium guangdongense</name>
    <dbReference type="NCBI Taxonomy" id="1783348"/>
    <lineage>
        <taxon>Bacteria</taxon>
        <taxon>Bacillati</taxon>
        <taxon>Actinomycetota</taxon>
        <taxon>Actinomycetes</taxon>
        <taxon>Mycobacteriales</taxon>
        <taxon>Corynebacteriaceae</taxon>
        <taxon>Corynebacterium</taxon>
    </lineage>
</organism>
<keyword evidence="3 7" id="KW-1133">Transmembrane helix</keyword>
<dbReference type="Proteomes" id="UP001180840">
    <property type="component" value="Unassembled WGS sequence"/>
</dbReference>
<evidence type="ECO:0000256" key="4">
    <source>
        <dbReference type="ARBA" id="ARBA00023136"/>
    </source>
</evidence>
<keyword evidence="1 7" id="KW-1003">Cell membrane</keyword>
<dbReference type="EC" id="4.2.2.29" evidence="7"/>
<dbReference type="NCBIfam" id="TIGR00247">
    <property type="entry name" value="endolytic transglycosylase MltG"/>
    <property type="match status" value="1"/>
</dbReference>
<evidence type="ECO:0000313" key="9">
    <source>
        <dbReference type="Proteomes" id="UP001180840"/>
    </source>
</evidence>
<dbReference type="HAMAP" id="MF_02065">
    <property type="entry name" value="MltG"/>
    <property type="match status" value="1"/>
</dbReference>
<dbReference type="Pfam" id="PF02618">
    <property type="entry name" value="YceG"/>
    <property type="match status" value="1"/>
</dbReference>
<dbReference type="PANTHER" id="PTHR30518">
    <property type="entry name" value="ENDOLYTIC MUREIN TRANSGLYCOSYLASE"/>
    <property type="match status" value="1"/>
</dbReference>
<comment type="function">
    <text evidence="7">Functions as a peptidoglycan terminase that cleaves nascent peptidoglycan strands endolytically to terminate their elongation.</text>
</comment>
<evidence type="ECO:0000256" key="7">
    <source>
        <dbReference type="HAMAP-Rule" id="MF_02065"/>
    </source>
</evidence>
<evidence type="ECO:0000256" key="2">
    <source>
        <dbReference type="ARBA" id="ARBA00022692"/>
    </source>
</evidence>
<comment type="caution">
    <text evidence="8">The sequence shown here is derived from an EMBL/GenBank/DDBJ whole genome shotgun (WGS) entry which is preliminary data.</text>
</comment>
<dbReference type="EMBL" id="JAVDXZ010000001">
    <property type="protein sequence ID" value="MDR7329436.1"/>
    <property type="molecule type" value="Genomic_DNA"/>
</dbReference>
<comment type="similarity">
    <text evidence="7">Belongs to the transglycosylase MltG family.</text>
</comment>
<reference evidence="8" key="1">
    <citation type="submission" date="2023-07" db="EMBL/GenBank/DDBJ databases">
        <title>Sequencing the genomes of 1000 actinobacteria strains.</title>
        <authorList>
            <person name="Klenk H.-P."/>
        </authorList>
    </citation>
    <scope>NUCLEOTIDE SEQUENCE</scope>
    <source>
        <strain evidence="8">DSM 107476</strain>
    </source>
</reference>
<dbReference type="Gene3D" id="3.30.1490.480">
    <property type="entry name" value="Endolytic murein transglycosylase"/>
    <property type="match status" value="1"/>
</dbReference>
<protein>
    <recommendedName>
        <fullName evidence="7">Endolytic murein transglycosylase</fullName>
        <ecNumber evidence="7">4.2.2.29</ecNumber>
    </recommendedName>
    <alternativeName>
        <fullName evidence="7">Peptidoglycan lytic transglycosylase</fullName>
    </alternativeName>
    <alternativeName>
        <fullName evidence="7">Peptidoglycan polymerization terminase</fullName>
    </alternativeName>
</protein>
<keyword evidence="5 7" id="KW-0456">Lyase</keyword>
<evidence type="ECO:0000256" key="1">
    <source>
        <dbReference type="ARBA" id="ARBA00022475"/>
    </source>
</evidence>
<comment type="subcellular location">
    <subcellularLocation>
        <location evidence="7">Cell membrane</location>
        <topology evidence="7">Single-pass membrane protein</topology>
    </subcellularLocation>
</comment>
<feature type="site" description="Important for catalytic activity" evidence="7">
    <location>
        <position position="284"/>
    </location>
</feature>
<dbReference type="PANTHER" id="PTHR30518:SF2">
    <property type="entry name" value="ENDOLYTIC MUREIN TRANSGLYCOSYLASE"/>
    <property type="match status" value="1"/>
</dbReference>
<keyword evidence="2 7" id="KW-0812">Transmembrane</keyword>
<evidence type="ECO:0000256" key="3">
    <source>
        <dbReference type="ARBA" id="ARBA00022989"/>
    </source>
</evidence>